<proteinExistence type="predicted"/>
<evidence type="ECO:0000256" key="1">
    <source>
        <dbReference type="SAM" id="Phobius"/>
    </source>
</evidence>
<dbReference type="AlphaFoldDB" id="A0AAP0JBX4"/>
<comment type="caution">
    <text evidence="2">The sequence shown here is derived from an EMBL/GenBank/DDBJ whole genome shotgun (WGS) entry which is preliminary data.</text>
</comment>
<evidence type="ECO:0000313" key="3">
    <source>
        <dbReference type="Proteomes" id="UP001417504"/>
    </source>
</evidence>
<keyword evidence="1" id="KW-1133">Transmembrane helix</keyword>
<accession>A0AAP0JBX4</accession>
<gene>
    <name evidence="2" type="ORF">Sjap_011606</name>
</gene>
<dbReference type="EMBL" id="JBBNAE010000004">
    <property type="protein sequence ID" value="KAK9131119.1"/>
    <property type="molecule type" value="Genomic_DNA"/>
</dbReference>
<organism evidence="2 3">
    <name type="scientific">Stephania japonica</name>
    <dbReference type="NCBI Taxonomy" id="461633"/>
    <lineage>
        <taxon>Eukaryota</taxon>
        <taxon>Viridiplantae</taxon>
        <taxon>Streptophyta</taxon>
        <taxon>Embryophyta</taxon>
        <taxon>Tracheophyta</taxon>
        <taxon>Spermatophyta</taxon>
        <taxon>Magnoliopsida</taxon>
        <taxon>Ranunculales</taxon>
        <taxon>Menispermaceae</taxon>
        <taxon>Menispermoideae</taxon>
        <taxon>Cissampelideae</taxon>
        <taxon>Stephania</taxon>
    </lineage>
</organism>
<keyword evidence="1" id="KW-0472">Membrane</keyword>
<feature type="transmembrane region" description="Helical" evidence="1">
    <location>
        <begin position="72"/>
        <end position="94"/>
    </location>
</feature>
<reference evidence="2 3" key="1">
    <citation type="submission" date="2024-01" db="EMBL/GenBank/DDBJ databases">
        <title>Genome assemblies of Stephania.</title>
        <authorList>
            <person name="Yang L."/>
        </authorList>
    </citation>
    <scope>NUCLEOTIDE SEQUENCE [LARGE SCALE GENOMIC DNA]</scope>
    <source>
        <strain evidence="2">QJT</strain>
        <tissue evidence="2">Leaf</tissue>
    </source>
</reference>
<sequence length="125" mass="14265">MIVFEISLVCRCFELFRVASIKNFEPSLSSLLQWLVNMHNKWFLSADIFVLELMNDVKIGVSTNVLCCHCKAIIIVSSCVYCMKLFLCLGYVVLHLNCSISLSSFMLASKICKLQLKEFMSLTNH</sequence>
<name>A0AAP0JBX4_9MAGN</name>
<dbReference type="Proteomes" id="UP001417504">
    <property type="component" value="Unassembled WGS sequence"/>
</dbReference>
<protein>
    <submittedName>
        <fullName evidence="2">Uncharacterized protein</fullName>
    </submittedName>
</protein>
<evidence type="ECO:0000313" key="2">
    <source>
        <dbReference type="EMBL" id="KAK9131119.1"/>
    </source>
</evidence>
<keyword evidence="3" id="KW-1185">Reference proteome</keyword>
<keyword evidence="1" id="KW-0812">Transmembrane</keyword>